<dbReference type="SUPFAM" id="SSF56112">
    <property type="entry name" value="Protein kinase-like (PK-like)"/>
    <property type="match status" value="1"/>
</dbReference>
<evidence type="ECO:0000313" key="2">
    <source>
        <dbReference type="EMBL" id="CAF9920911.1"/>
    </source>
</evidence>
<evidence type="ECO:0000313" key="3">
    <source>
        <dbReference type="Proteomes" id="UP000664169"/>
    </source>
</evidence>
<comment type="caution">
    <text evidence="2">The sequence shown here is derived from an EMBL/GenBank/DDBJ whole genome shotgun (WGS) entry which is preliminary data.</text>
</comment>
<keyword evidence="3" id="KW-1185">Reference proteome</keyword>
<name>A0A8H3FA84_9LECA</name>
<proteinExistence type="predicted"/>
<organism evidence="2 3">
    <name type="scientific">Gomphillus americanus</name>
    <dbReference type="NCBI Taxonomy" id="1940652"/>
    <lineage>
        <taxon>Eukaryota</taxon>
        <taxon>Fungi</taxon>
        <taxon>Dikarya</taxon>
        <taxon>Ascomycota</taxon>
        <taxon>Pezizomycotina</taxon>
        <taxon>Lecanoromycetes</taxon>
        <taxon>OSLEUM clade</taxon>
        <taxon>Ostropomycetidae</taxon>
        <taxon>Ostropales</taxon>
        <taxon>Graphidaceae</taxon>
        <taxon>Gomphilloideae</taxon>
        <taxon>Gomphillus</taxon>
    </lineage>
</organism>
<dbReference type="Pfam" id="PF01636">
    <property type="entry name" value="APH"/>
    <property type="match status" value="1"/>
</dbReference>
<dbReference type="Proteomes" id="UP000664169">
    <property type="component" value="Unassembled WGS sequence"/>
</dbReference>
<sequence>MVIIINSNDDMPRSLDTSRKQISRAKHIASERFGLPAKSTRQPSEPGFFSRTVIVKLKDDREVVVQFRPETLDLKPFIVAKSVLGALVPDIEEILVEALAKDRIWTYLMTCVPGKCADDLSNDRRAEARVKYCRSLGNVFSKAQLAEDSSDAVEQYIRPHMQLLLDSEDATVVQFREEVLRLHKRLNDIKKLPLFVAHYDLNELNFLIDPATFEVTGLIDWELSRPLPLGMGFERIHVLAGEYSRGIFRQLSEFEEAERGFWNTLCAGLLPETKAFFDKDPLLIQDALKLGTILGCFMQENGELIKPNQVACRALPVHLTYQLPMIRGSKQPYTHENTERFS</sequence>
<gene>
    <name evidence="2" type="ORF">GOMPHAMPRED_002174</name>
</gene>
<dbReference type="Gene3D" id="3.90.1200.10">
    <property type="match status" value="1"/>
</dbReference>
<evidence type="ECO:0000259" key="1">
    <source>
        <dbReference type="Pfam" id="PF01636"/>
    </source>
</evidence>
<dbReference type="EMBL" id="CAJPDQ010000016">
    <property type="protein sequence ID" value="CAF9920911.1"/>
    <property type="molecule type" value="Genomic_DNA"/>
</dbReference>
<dbReference type="OrthoDB" id="5598852at2759"/>
<dbReference type="AlphaFoldDB" id="A0A8H3FA84"/>
<feature type="domain" description="Aminoglycoside phosphotransferase" evidence="1">
    <location>
        <begin position="50"/>
        <end position="226"/>
    </location>
</feature>
<reference evidence="2" key="1">
    <citation type="submission" date="2021-03" db="EMBL/GenBank/DDBJ databases">
        <authorList>
            <person name="Tagirdzhanova G."/>
        </authorList>
    </citation>
    <scope>NUCLEOTIDE SEQUENCE</scope>
</reference>
<accession>A0A8H3FA84</accession>
<dbReference type="InterPro" id="IPR002575">
    <property type="entry name" value="Aminoglycoside_PTrfase"/>
</dbReference>
<protein>
    <recommendedName>
        <fullName evidence="1">Aminoglycoside phosphotransferase domain-containing protein</fullName>
    </recommendedName>
</protein>
<dbReference type="InterPro" id="IPR011009">
    <property type="entry name" value="Kinase-like_dom_sf"/>
</dbReference>